<dbReference type="EMBL" id="REGN01000891">
    <property type="protein sequence ID" value="RNA38325.1"/>
    <property type="molecule type" value="Genomic_DNA"/>
</dbReference>
<keyword evidence="2" id="KW-1185">Reference proteome</keyword>
<name>A0A3M7SRK9_BRAPC</name>
<reference evidence="1 2" key="1">
    <citation type="journal article" date="2018" name="Sci. Rep.">
        <title>Genomic signatures of local adaptation to the degree of environmental predictability in rotifers.</title>
        <authorList>
            <person name="Franch-Gras L."/>
            <person name="Hahn C."/>
            <person name="Garcia-Roger E.M."/>
            <person name="Carmona M.J."/>
            <person name="Serra M."/>
            <person name="Gomez A."/>
        </authorList>
    </citation>
    <scope>NUCLEOTIDE SEQUENCE [LARGE SCALE GENOMIC DNA]</scope>
    <source>
        <strain evidence="1">HYR1</strain>
    </source>
</reference>
<protein>
    <submittedName>
        <fullName evidence="1">Uncharacterized protein</fullName>
    </submittedName>
</protein>
<dbReference type="AlphaFoldDB" id="A0A3M7SRK9"/>
<evidence type="ECO:0000313" key="2">
    <source>
        <dbReference type="Proteomes" id="UP000276133"/>
    </source>
</evidence>
<dbReference type="Proteomes" id="UP000276133">
    <property type="component" value="Unassembled WGS sequence"/>
</dbReference>
<comment type="caution">
    <text evidence="1">The sequence shown here is derived from an EMBL/GenBank/DDBJ whole genome shotgun (WGS) entry which is preliminary data.</text>
</comment>
<accession>A0A3M7SRK9</accession>
<organism evidence="1 2">
    <name type="scientific">Brachionus plicatilis</name>
    <name type="common">Marine rotifer</name>
    <name type="synonym">Brachionus muelleri</name>
    <dbReference type="NCBI Taxonomy" id="10195"/>
    <lineage>
        <taxon>Eukaryota</taxon>
        <taxon>Metazoa</taxon>
        <taxon>Spiralia</taxon>
        <taxon>Gnathifera</taxon>
        <taxon>Rotifera</taxon>
        <taxon>Eurotatoria</taxon>
        <taxon>Monogononta</taxon>
        <taxon>Pseudotrocha</taxon>
        <taxon>Ploima</taxon>
        <taxon>Brachionidae</taxon>
        <taxon>Brachionus</taxon>
    </lineage>
</organism>
<sequence>MARTEHILENEWIFAKFSIVSSRLEQFLNLDWLKLSLPEAEFNQHRSNHNSEVISEQKANKSRIIYSSQPGSHVSL</sequence>
<gene>
    <name evidence="1" type="ORF">BpHYR1_041593</name>
</gene>
<evidence type="ECO:0000313" key="1">
    <source>
        <dbReference type="EMBL" id="RNA38325.1"/>
    </source>
</evidence>
<proteinExistence type="predicted"/>